<feature type="compositionally biased region" description="Polar residues" evidence="1">
    <location>
        <begin position="398"/>
        <end position="411"/>
    </location>
</feature>
<feature type="compositionally biased region" description="Basic residues" evidence="1">
    <location>
        <begin position="616"/>
        <end position="626"/>
    </location>
</feature>
<name>A0A6G0RKR3_9STRA</name>
<proteinExistence type="predicted"/>
<dbReference type="PROSITE" id="PS01159">
    <property type="entry name" value="WW_DOMAIN_1"/>
    <property type="match status" value="1"/>
</dbReference>
<dbReference type="InterPro" id="IPR036020">
    <property type="entry name" value="WW_dom_sf"/>
</dbReference>
<evidence type="ECO:0000259" key="2">
    <source>
        <dbReference type="PROSITE" id="PS50020"/>
    </source>
</evidence>
<sequence length="637" mass="72106">MEKHDLKKVLLALVLHHIVLALHHFVHLLQVGLKLIQHNVAVVSRSPLVLKFTALMDRVSKRPWFRKSRNALYHCAAFIVGSTYEDERVAFTAPKLVKNDAYRDRLLVPEIEDLVTLCDALRLTLPQRKAYFQCFLHLDFMRRSSISRAELLRYCTLRATPLTSFLLPNAEEATHRDAARNRWDIMQLMAACFSICTADIVELVQFAVAEATRPPEATADESDDEGSIQGHDDNEDVVVQADKKTVDDKQATHGNPPGICQQIDQCLAFFVGVPDPMERSLKALLIALYDDEHLDDPSKRGNSTVPCISFREIHGVTSIFDVVRLFPVLIFPCVWTQRVIRTRILGVKTWQSLQQRRIQLQPHLPVRSLFLSVADIVAASQVQLQQKVNRDDGILTPTGDQQNVGSSTPSTALLDGLSGRSDLSASSKASTPRKVVPCTDSEHAKSDAGASSYAVEEPNSLRLTFDQCSSSKEAWRVSANHALASVYIQCLQEDTSVSSEELRARFEEVTTQIFAGELSAEQSEKIRQRLVKTHGYHFAQTLLAKSNVKELNHASKTPLDERRSKQRYAKAWRGSTLVEDKMIYWKEFEDPVANRLFYYNVRTGESRWEKPPNFVGKKKARRRRKLKDQEELQKIPA</sequence>
<dbReference type="InterPro" id="IPR001202">
    <property type="entry name" value="WW_dom"/>
</dbReference>
<feature type="region of interest" description="Disordered" evidence="1">
    <location>
        <begin position="392"/>
        <end position="411"/>
    </location>
</feature>
<evidence type="ECO:0000313" key="3">
    <source>
        <dbReference type="EMBL" id="KAE9335112.1"/>
    </source>
</evidence>
<feature type="compositionally biased region" description="Basic and acidic residues" evidence="1">
    <location>
        <begin position="627"/>
        <end position="637"/>
    </location>
</feature>
<gene>
    <name evidence="3" type="ORF">PF008_g13645</name>
</gene>
<dbReference type="Proteomes" id="UP000486351">
    <property type="component" value="Unassembled WGS sequence"/>
</dbReference>
<dbReference type="CDD" id="cd00201">
    <property type="entry name" value="WW"/>
    <property type="match status" value="1"/>
</dbReference>
<evidence type="ECO:0000256" key="1">
    <source>
        <dbReference type="SAM" id="MobiDB-lite"/>
    </source>
</evidence>
<accession>A0A6G0RKR3</accession>
<protein>
    <recommendedName>
        <fullName evidence="2">WW domain-containing protein</fullName>
    </recommendedName>
</protein>
<reference evidence="3 4" key="1">
    <citation type="submission" date="2018-09" db="EMBL/GenBank/DDBJ databases">
        <title>Genomic investigation of the strawberry pathogen Phytophthora fragariae indicates pathogenicity is determined by transcriptional variation in three key races.</title>
        <authorList>
            <person name="Adams T.M."/>
            <person name="Armitage A.D."/>
            <person name="Sobczyk M.K."/>
            <person name="Bates H.J."/>
            <person name="Dunwell J.M."/>
            <person name="Nellist C.F."/>
            <person name="Harrison R.J."/>
        </authorList>
    </citation>
    <scope>NUCLEOTIDE SEQUENCE [LARGE SCALE GENOMIC DNA]</scope>
    <source>
        <strain evidence="3 4">NOV-77</strain>
    </source>
</reference>
<dbReference type="Gene3D" id="2.20.70.10">
    <property type="match status" value="1"/>
</dbReference>
<feature type="domain" description="WW" evidence="2">
    <location>
        <begin position="585"/>
        <end position="613"/>
    </location>
</feature>
<dbReference type="AlphaFoldDB" id="A0A6G0RKR3"/>
<dbReference type="EMBL" id="QXFY01000815">
    <property type="protein sequence ID" value="KAE9335112.1"/>
    <property type="molecule type" value="Genomic_DNA"/>
</dbReference>
<dbReference type="Pfam" id="PF00397">
    <property type="entry name" value="WW"/>
    <property type="match status" value="1"/>
</dbReference>
<feature type="region of interest" description="Disordered" evidence="1">
    <location>
        <begin position="612"/>
        <end position="637"/>
    </location>
</feature>
<dbReference type="SMART" id="SM00456">
    <property type="entry name" value="WW"/>
    <property type="match status" value="1"/>
</dbReference>
<dbReference type="SUPFAM" id="SSF51045">
    <property type="entry name" value="WW domain"/>
    <property type="match status" value="1"/>
</dbReference>
<evidence type="ECO:0000313" key="4">
    <source>
        <dbReference type="Proteomes" id="UP000486351"/>
    </source>
</evidence>
<organism evidence="3 4">
    <name type="scientific">Phytophthora fragariae</name>
    <dbReference type="NCBI Taxonomy" id="53985"/>
    <lineage>
        <taxon>Eukaryota</taxon>
        <taxon>Sar</taxon>
        <taxon>Stramenopiles</taxon>
        <taxon>Oomycota</taxon>
        <taxon>Peronosporomycetes</taxon>
        <taxon>Peronosporales</taxon>
        <taxon>Peronosporaceae</taxon>
        <taxon>Phytophthora</taxon>
    </lineage>
</organism>
<feature type="region of interest" description="Disordered" evidence="1">
    <location>
        <begin position="422"/>
        <end position="451"/>
    </location>
</feature>
<feature type="region of interest" description="Disordered" evidence="1">
    <location>
        <begin position="214"/>
        <end position="235"/>
    </location>
</feature>
<dbReference type="PROSITE" id="PS50020">
    <property type="entry name" value="WW_DOMAIN_2"/>
    <property type="match status" value="1"/>
</dbReference>
<comment type="caution">
    <text evidence="3">The sequence shown here is derived from an EMBL/GenBank/DDBJ whole genome shotgun (WGS) entry which is preliminary data.</text>
</comment>